<reference evidence="1" key="1">
    <citation type="submission" date="2016-02" db="EMBL/GenBank/DDBJ databases">
        <title>WGS assembly of Manihot esculenta.</title>
        <authorList>
            <person name="Bredeson J.V."/>
            <person name="Prochnik S.E."/>
            <person name="Lyons J.B."/>
            <person name="Schmutz J."/>
            <person name="Grimwood J."/>
            <person name="Vrebalov J."/>
            <person name="Bart R.S."/>
            <person name="Amuge T."/>
            <person name="Ferguson M.E."/>
            <person name="Green R."/>
            <person name="Putnam N."/>
            <person name="Stites J."/>
            <person name="Rounsley S."/>
            <person name="Rokhsar D.S."/>
        </authorList>
    </citation>
    <scope>NUCLEOTIDE SEQUENCE [LARGE SCALE GENOMIC DNA]</scope>
    <source>
        <tissue evidence="1">Leaf</tissue>
    </source>
</reference>
<dbReference type="AlphaFoldDB" id="A0A2C9UHS1"/>
<accession>A0A2C9UHS1</accession>
<organism evidence="1">
    <name type="scientific">Manihot esculenta</name>
    <name type="common">Cassava</name>
    <name type="synonym">Jatropha manihot</name>
    <dbReference type="NCBI Taxonomy" id="3983"/>
    <lineage>
        <taxon>Eukaryota</taxon>
        <taxon>Viridiplantae</taxon>
        <taxon>Streptophyta</taxon>
        <taxon>Embryophyta</taxon>
        <taxon>Tracheophyta</taxon>
        <taxon>Spermatophyta</taxon>
        <taxon>Magnoliopsida</taxon>
        <taxon>eudicotyledons</taxon>
        <taxon>Gunneridae</taxon>
        <taxon>Pentapetalae</taxon>
        <taxon>rosids</taxon>
        <taxon>fabids</taxon>
        <taxon>Malpighiales</taxon>
        <taxon>Euphorbiaceae</taxon>
        <taxon>Crotonoideae</taxon>
        <taxon>Manihoteae</taxon>
        <taxon>Manihot</taxon>
    </lineage>
</organism>
<proteinExistence type="predicted"/>
<evidence type="ECO:0000313" key="1">
    <source>
        <dbReference type="EMBL" id="OAY30117.1"/>
    </source>
</evidence>
<gene>
    <name evidence="1" type="ORF">MANES_14G005000</name>
</gene>
<name>A0A2C9UHS1_MANES</name>
<sequence length="48" mass="5837">MLLFSPLSCASSLIVFVKLYHFRLISFFFPSMIFHKIRLFSFSYFFIF</sequence>
<protein>
    <submittedName>
        <fullName evidence="1">Uncharacterized protein</fullName>
    </submittedName>
</protein>
<dbReference type="EMBL" id="CM004400">
    <property type="protein sequence ID" value="OAY30117.1"/>
    <property type="molecule type" value="Genomic_DNA"/>
</dbReference>